<evidence type="ECO:0000256" key="2">
    <source>
        <dbReference type="ARBA" id="ARBA00023125"/>
    </source>
</evidence>
<dbReference type="Proteomes" id="UP000189410">
    <property type="component" value="Unassembled WGS sequence"/>
</dbReference>
<keyword evidence="7" id="KW-1185">Reference proteome</keyword>
<dbReference type="Pfam" id="PF06745">
    <property type="entry name" value="ATPase"/>
    <property type="match status" value="2"/>
</dbReference>
<keyword evidence="1" id="KW-0227">DNA damage</keyword>
<dbReference type="Gene3D" id="3.40.50.300">
    <property type="entry name" value="P-loop containing nucleotide triphosphate hydrolases"/>
    <property type="match status" value="2"/>
</dbReference>
<reference evidence="6 7" key="1">
    <citation type="journal article" date="2017" name="Genome Announc.">
        <title>Draft Genome Sequences of Salinivibrio proteolyticus, Salinivibrio sharmensis, Salinivibrio siamensis, Salinivibrio costicola subsp. alcaliphilus, Salinivibrio costicola subsp. vallismortis, and 29 New Isolates Belonging to the Genus Salinivibrio.</title>
        <authorList>
            <person name="Lopez-Hermoso C."/>
            <person name="de la Haba R.R."/>
            <person name="Sanchez-Porro C."/>
            <person name="Bayliss S.C."/>
            <person name="Feil E.J."/>
            <person name="Ventosa A."/>
        </authorList>
    </citation>
    <scope>NUCLEOTIDE SEQUENCE [LARGE SCALE GENOMIC DNA]</scope>
    <source>
        <strain evidence="6 7">JCM 14472</strain>
    </source>
</reference>
<organism evidence="6 7">
    <name type="scientific">Salinivibrio siamensis</name>
    <dbReference type="NCBI Taxonomy" id="414286"/>
    <lineage>
        <taxon>Bacteria</taxon>
        <taxon>Pseudomonadati</taxon>
        <taxon>Pseudomonadota</taxon>
        <taxon>Gammaproteobacteria</taxon>
        <taxon>Vibrionales</taxon>
        <taxon>Vibrionaceae</taxon>
        <taxon>Salinivibrio</taxon>
    </lineage>
</organism>
<dbReference type="InterPro" id="IPR014774">
    <property type="entry name" value="KaiC-like_dom"/>
</dbReference>
<evidence type="ECO:0000259" key="5">
    <source>
        <dbReference type="PROSITE" id="PS51146"/>
    </source>
</evidence>
<dbReference type="InterPro" id="IPR020588">
    <property type="entry name" value="RecA_ATP-bd"/>
</dbReference>
<gene>
    <name evidence="6" type="ORF">BZG73_11925</name>
</gene>
<dbReference type="SUPFAM" id="SSF52540">
    <property type="entry name" value="P-loop containing nucleoside triphosphate hydrolases"/>
    <property type="match status" value="2"/>
</dbReference>
<feature type="domain" description="RecA family profile 1" evidence="4">
    <location>
        <begin position="237"/>
        <end position="275"/>
    </location>
</feature>
<dbReference type="PROSITE" id="PS50162">
    <property type="entry name" value="RECA_2"/>
    <property type="match status" value="1"/>
</dbReference>
<dbReference type="PANTHER" id="PTHR42926:SF1">
    <property type="entry name" value="CIRCADIAN CLOCK OSCILLATOR PROTEIN KAIC 1"/>
    <property type="match status" value="1"/>
</dbReference>
<comment type="caution">
    <text evidence="6">The sequence shown here is derived from an EMBL/GenBank/DDBJ whole genome shotgun (WGS) entry which is preliminary data.</text>
</comment>
<sequence length="459" mass="50511">MKERVSSGIPGLDQVLNGGFLPSTAVLVRGGPGLGKTTTGLQFLSTASREGESLFIGFQEAEDQLKTNATAIGIDVANITFLSLAPDETFFKENESYDIFASNDVEHEPVTKAIVETVETLKPTRVFVDSFTHLRFLTADVFQYRKEVLSFIHYLTERGATVLFTSEHSDSSPDDDLRFLSDGVISLSQTPMGQELCVEKFRGSDFLKGCHQMRNGAHGVEVFPRPLPPNEELVPGRFEPISTGIASIDNLLGGGLEMGTVTMITGPSGIGKSTLSSCIAEQYSHSLGHVNIYLFEEEISSYLHRARQLNITLQHQAEAGCLTIEQIEPLQYLADEFAAKVYKDVVQNNTRLVVLDSTAGFKLTLREESIQNRLHALAKGLSRINVSVILVNETFALYGEDSISEKGISYLSDTIISLSYYADDTTHSQISVMKKRLSDFDRKPHQYLIGPDKVQAVAV</sequence>
<dbReference type="RefSeq" id="WP_077668407.1">
    <property type="nucleotide sequence ID" value="NZ_MUFB01000022.1"/>
</dbReference>
<dbReference type="InterPro" id="IPR051347">
    <property type="entry name" value="Circadian_clock_KaiC-rel"/>
</dbReference>
<protein>
    <submittedName>
        <fullName evidence="6">Circadian clock protein KaiC</fullName>
    </submittedName>
</protein>
<keyword evidence="3" id="KW-0234">DNA repair</keyword>
<keyword evidence="2" id="KW-0238">DNA-binding</keyword>
<evidence type="ECO:0000259" key="4">
    <source>
        <dbReference type="PROSITE" id="PS50162"/>
    </source>
</evidence>
<accession>A0ABX3K728</accession>
<evidence type="ECO:0000313" key="7">
    <source>
        <dbReference type="Proteomes" id="UP000189410"/>
    </source>
</evidence>
<evidence type="ECO:0000256" key="3">
    <source>
        <dbReference type="ARBA" id="ARBA00023204"/>
    </source>
</evidence>
<evidence type="ECO:0000256" key="1">
    <source>
        <dbReference type="ARBA" id="ARBA00022763"/>
    </source>
</evidence>
<dbReference type="InterPro" id="IPR010624">
    <property type="entry name" value="KaiC_dom"/>
</dbReference>
<dbReference type="PRINTS" id="PR01874">
    <property type="entry name" value="DNAREPAIRADA"/>
</dbReference>
<evidence type="ECO:0000313" key="6">
    <source>
        <dbReference type="EMBL" id="OOE83203.1"/>
    </source>
</evidence>
<dbReference type="PROSITE" id="PS51146">
    <property type="entry name" value="KAIC"/>
    <property type="match status" value="1"/>
</dbReference>
<proteinExistence type="predicted"/>
<feature type="domain" description="KaiC" evidence="5">
    <location>
        <begin position="3"/>
        <end position="262"/>
    </location>
</feature>
<dbReference type="PANTHER" id="PTHR42926">
    <property type="match status" value="1"/>
</dbReference>
<dbReference type="EMBL" id="MUFB01000022">
    <property type="protein sequence ID" value="OOE83203.1"/>
    <property type="molecule type" value="Genomic_DNA"/>
</dbReference>
<dbReference type="InterPro" id="IPR027417">
    <property type="entry name" value="P-loop_NTPase"/>
</dbReference>
<name>A0ABX3K728_9GAMM</name>